<gene>
    <name evidence="1" type="ORF">A2Y75_05225</name>
</gene>
<protein>
    <submittedName>
        <fullName evidence="1">Uncharacterized protein</fullName>
    </submittedName>
</protein>
<sequence length="275" mass="30907">MTDVTSPVTLADLHNRFTPDDTISLLIHAASKAGKSTLTSTAPLPILVIDAEGGWRFIRSIGFKGAQLRKQHWDPMQGPPPRYDGTWDVCIVTVRKWNTLIQTYGWLTQAPHDFVSIVFDSITEAQRRCKQNLVGTDAMKIQHWGQLLTLMDSLIRDFRDLVLLPSTSVRCVIFIAETTMDEGKWRPSMQGQIKRALPYWVDICGYLYVDQEVDTDGQPTVKVRRMLVTPHNLFEAGERVQGVLGDVVNDPSVSTMMDTIFGSRTIQASLKEVTS</sequence>
<accession>A0A1F2WG33</accession>
<dbReference type="STRING" id="1797197.A2Y75_05225"/>
<name>A0A1F2WG33_9ACTN</name>
<organism evidence="1 2">
    <name type="scientific">Candidatus Solincola sediminis</name>
    <dbReference type="NCBI Taxonomy" id="1797199"/>
    <lineage>
        <taxon>Bacteria</taxon>
        <taxon>Bacillati</taxon>
        <taxon>Actinomycetota</taxon>
        <taxon>Candidatus Geothermincolia</taxon>
        <taxon>Candidatus Geothermincolales</taxon>
        <taxon>Candidatus Geothermincolaceae</taxon>
        <taxon>Candidatus Solincola</taxon>
    </lineage>
</organism>
<evidence type="ECO:0000313" key="1">
    <source>
        <dbReference type="EMBL" id="OFW55818.1"/>
    </source>
</evidence>
<evidence type="ECO:0000313" key="2">
    <source>
        <dbReference type="Proteomes" id="UP000177876"/>
    </source>
</evidence>
<proteinExistence type="predicted"/>
<dbReference type="Pfam" id="PF13479">
    <property type="entry name" value="AAA_24"/>
    <property type="match status" value="1"/>
</dbReference>
<dbReference type="EMBL" id="MELK01000051">
    <property type="protein sequence ID" value="OFW55818.1"/>
    <property type="molecule type" value="Genomic_DNA"/>
</dbReference>
<comment type="caution">
    <text evidence="1">The sequence shown here is derived from an EMBL/GenBank/DDBJ whole genome shotgun (WGS) entry which is preliminary data.</text>
</comment>
<dbReference type="AlphaFoldDB" id="A0A1F2WG33"/>
<reference evidence="1 2" key="1">
    <citation type="journal article" date="2016" name="Nat. Commun.">
        <title>Thousands of microbial genomes shed light on interconnected biogeochemical processes in an aquifer system.</title>
        <authorList>
            <person name="Anantharaman K."/>
            <person name="Brown C.T."/>
            <person name="Hug L.A."/>
            <person name="Sharon I."/>
            <person name="Castelle C.J."/>
            <person name="Probst A.J."/>
            <person name="Thomas B.C."/>
            <person name="Singh A."/>
            <person name="Wilkins M.J."/>
            <person name="Karaoz U."/>
            <person name="Brodie E.L."/>
            <person name="Williams K.H."/>
            <person name="Hubbard S.S."/>
            <person name="Banfield J.F."/>
        </authorList>
    </citation>
    <scope>NUCLEOTIDE SEQUENCE [LARGE SCALE GENOMIC DNA]</scope>
</reference>
<dbReference type="Proteomes" id="UP000177876">
    <property type="component" value="Unassembled WGS sequence"/>
</dbReference>